<dbReference type="Proteomes" id="UP000830631">
    <property type="component" value="Chromosome"/>
</dbReference>
<evidence type="ECO:0000256" key="1">
    <source>
        <dbReference type="SAM" id="Phobius"/>
    </source>
</evidence>
<keyword evidence="1" id="KW-1133">Transmembrane helix</keyword>
<feature type="transmembrane region" description="Helical" evidence="1">
    <location>
        <begin position="111"/>
        <end position="134"/>
    </location>
</feature>
<organism evidence="2 3">
    <name type="scientific">Microbacterium aurugineum</name>
    <dbReference type="NCBI Taxonomy" id="2851642"/>
    <lineage>
        <taxon>Bacteria</taxon>
        <taxon>Bacillati</taxon>
        <taxon>Actinomycetota</taxon>
        <taxon>Actinomycetes</taxon>
        <taxon>Micrococcales</taxon>
        <taxon>Microbacteriaceae</taxon>
        <taxon>Microbacterium</taxon>
    </lineage>
</organism>
<protein>
    <recommendedName>
        <fullName evidence="4">Integral membrane protein</fullName>
    </recommendedName>
</protein>
<accession>A0ABY4IW62</accession>
<evidence type="ECO:0000313" key="3">
    <source>
        <dbReference type="Proteomes" id="UP000830631"/>
    </source>
</evidence>
<dbReference type="RefSeq" id="WP_261812001.1">
    <property type="nucleotide sequence ID" value="NZ_CP078078.1"/>
</dbReference>
<feature type="transmembrane region" description="Helical" evidence="1">
    <location>
        <begin position="155"/>
        <end position="177"/>
    </location>
</feature>
<keyword evidence="1" id="KW-0472">Membrane</keyword>
<feature type="transmembrane region" description="Helical" evidence="1">
    <location>
        <begin position="20"/>
        <end position="48"/>
    </location>
</feature>
<proteinExistence type="predicted"/>
<evidence type="ECO:0008006" key="4">
    <source>
        <dbReference type="Google" id="ProtNLM"/>
    </source>
</evidence>
<feature type="transmembrane region" description="Helical" evidence="1">
    <location>
        <begin position="208"/>
        <end position="229"/>
    </location>
</feature>
<sequence length="353" mass="37507">MPDLFTSPLASALWRLDGWQMLGALFTMPWVSLVVAAVIACGICVFPGRRVQRESRMRLGAATAGGVVARYSREHRTIGLTAIGVVVVFLADNLITGYVLDLNGVISWWRYAMPVFTASVGIGLLLAIVATLGSTPPERPVAVPRRTWLTFSPRAGTAGAALAVLALTATTVLAGLASSNINGGPYVFLEIEINNEQIDPLRPWFYGWAYGIPVLICTAVLLAVMVAALHASAVRPFLRPETVAAEQRERRDVATAITRTATSALLLSLAGAWRFIADAGSVVGLTVQRDGGSDSYTAFWRYGEIAGVGGGLAPLLEIAAFVLLFLVIAQLYPRDHGARTGTEAESPADSEAV</sequence>
<reference evidence="2 3" key="1">
    <citation type="submission" date="2021-06" db="EMBL/GenBank/DDBJ databases">
        <title>Genome-based taxonomic framework of Microbacterium strains isolated from marine environment, the description of four new species and reclassification of four preexisting species.</title>
        <authorList>
            <person name="Lee S.D."/>
            <person name="Kim S.-M."/>
            <person name="Byeon Y.-S."/>
            <person name="Yang H.L."/>
            <person name="Kim I.S."/>
        </authorList>
    </citation>
    <scope>NUCLEOTIDE SEQUENCE [LARGE SCALE GENOMIC DNA]</scope>
    <source>
        <strain evidence="2 3">KSW4-10</strain>
    </source>
</reference>
<feature type="transmembrane region" description="Helical" evidence="1">
    <location>
        <begin position="78"/>
        <end position="99"/>
    </location>
</feature>
<gene>
    <name evidence="2" type="ORF">KV397_01605</name>
</gene>
<keyword evidence="1" id="KW-0812">Transmembrane</keyword>
<name>A0ABY4IW62_9MICO</name>
<evidence type="ECO:0000313" key="2">
    <source>
        <dbReference type="EMBL" id="UPL16540.1"/>
    </source>
</evidence>
<feature type="transmembrane region" description="Helical" evidence="1">
    <location>
        <begin position="305"/>
        <end position="329"/>
    </location>
</feature>
<feature type="transmembrane region" description="Helical" evidence="1">
    <location>
        <begin position="256"/>
        <end position="276"/>
    </location>
</feature>
<keyword evidence="3" id="KW-1185">Reference proteome</keyword>
<dbReference type="EMBL" id="CP078078">
    <property type="protein sequence ID" value="UPL16540.1"/>
    <property type="molecule type" value="Genomic_DNA"/>
</dbReference>